<dbReference type="Proteomes" id="UP000237631">
    <property type="component" value="Unassembled WGS sequence"/>
</dbReference>
<evidence type="ECO:0000256" key="1">
    <source>
        <dbReference type="SAM" id="SignalP"/>
    </source>
</evidence>
<dbReference type="AlphaFoldDB" id="A0A2S6BT45"/>
<dbReference type="EMBL" id="PNEN01001779">
    <property type="protein sequence ID" value="PPJ50642.1"/>
    <property type="molecule type" value="Genomic_DNA"/>
</dbReference>
<protein>
    <submittedName>
        <fullName evidence="2">Uncharacterized protein</fullName>
    </submittedName>
</protein>
<feature type="chain" id="PRO_5015777247" evidence="1">
    <location>
        <begin position="21"/>
        <end position="109"/>
    </location>
</feature>
<sequence length="109" mass="12081">MKQSSTKLFFILMNINWSWSQESGGPTSCQDLQENGHSAGYICDETYQYIYYCVDTALNGYCKILTCDHPGCAYAGEGEGYCVCDEDCDFDVQCTTPLGNVVETQAGCY</sequence>
<accession>A0A2S6BT45</accession>
<reference evidence="3" key="1">
    <citation type="journal article" date="2017" name="bioRxiv">
        <title>Conservation of a gene cluster reveals novel cercosporin biosynthetic mechanisms and extends production to the genus Colletotrichum.</title>
        <authorList>
            <person name="de Jonge R."/>
            <person name="Ebert M.K."/>
            <person name="Huitt-Roehl C.R."/>
            <person name="Pal P."/>
            <person name="Suttle J.C."/>
            <person name="Spanner R.E."/>
            <person name="Neubauer J.D."/>
            <person name="Jurick W.M.II."/>
            <person name="Stott K.A."/>
            <person name="Secor G.A."/>
            <person name="Thomma B.P.H.J."/>
            <person name="Van de Peer Y."/>
            <person name="Townsend C.A."/>
            <person name="Bolton M.D."/>
        </authorList>
    </citation>
    <scope>NUCLEOTIDE SEQUENCE [LARGE SCALE GENOMIC DNA]</scope>
    <source>
        <strain evidence="3">CBS538.71</strain>
    </source>
</reference>
<feature type="signal peptide" evidence="1">
    <location>
        <begin position="1"/>
        <end position="20"/>
    </location>
</feature>
<gene>
    <name evidence="2" type="ORF">CBER1_05244</name>
</gene>
<keyword evidence="3" id="KW-1185">Reference proteome</keyword>
<proteinExistence type="predicted"/>
<evidence type="ECO:0000313" key="2">
    <source>
        <dbReference type="EMBL" id="PPJ50642.1"/>
    </source>
</evidence>
<evidence type="ECO:0000313" key="3">
    <source>
        <dbReference type="Proteomes" id="UP000237631"/>
    </source>
</evidence>
<organism evidence="2 3">
    <name type="scientific">Cercospora berteroae</name>
    <dbReference type="NCBI Taxonomy" id="357750"/>
    <lineage>
        <taxon>Eukaryota</taxon>
        <taxon>Fungi</taxon>
        <taxon>Dikarya</taxon>
        <taxon>Ascomycota</taxon>
        <taxon>Pezizomycotina</taxon>
        <taxon>Dothideomycetes</taxon>
        <taxon>Dothideomycetidae</taxon>
        <taxon>Mycosphaerellales</taxon>
        <taxon>Mycosphaerellaceae</taxon>
        <taxon>Cercospora</taxon>
    </lineage>
</organism>
<comment type="caution">
    <text evidence="2">The sequence shown here is derived from an EMBL/GenBank/DDBJ whole genome shotgun (WGS) entry which is preliminary data.</text>
</comment>
<keyword evidence="1" id="KW-0732">Signal</keyword>
<name>A0A2S6BT45_9PEZI</name>